<keyword evidence="8" id="KW-1185">Reference proteome</keyword>
<dbReference type="PANTHER" id="PTHR28234:SF1">
    <property type="entry name" value="NUCLEAR CONTROL OF ATPASE PROTEIN 2"/>
    <property type="match status" value="1"/>
</dbReference>
<evidence type="ECO:0000256" key="3">
    <source>
        <dbReference type="ARBA" id="ARBA00022989"/>
    </source>
</evidence>
<protein>
    <submittedName>
        <fullName evidence="7">LAME_0H19174g1_1</fullName>
    </submittedName>
</protein>
<dbReference type="AlphaFoldDB" id="A0A1G4KJ68"/>
<keyword evidence="5 6" id="KW-0472">Membrane</keyword>
<proteinExistence type="predicted"/>
<evidence type="ECO:0000313" key="7">
    <source>
        <dbReference type="EMBL" id="SCV04530.1"/>
    </source>
</evidence>
<organism evidence="7 8">
    <name type="scientific">Lachancea meyersii CBS 8951</name>
    <dbReference type="NCBI Taxonomy" id="1266667"/>
    <lineage>
        <taxon>Eukaryota</taxon>
        <taxon>Fungi</taxon>
        <taxon>Dikarya</taxon>
        <taxon>Ascomycota</taxon>
        <taxon>Saccharomycotina</taxon>
        <taxon>Saccharomycetes</taxon>
        <taxon>Saccharomycetales</taxon>
        <taxon>Saccharomycetaceae</taxon>
        <taxon>Lachancea</taxon>
    </lineage>
</organism>
<comment type="subcellular location">
    <subcellularLocation>
        <location evidence="1">Mitochondrion membrane</location>
        <topology evidence="1">Multi-pass membrane protein</topology>
    </subcellularLocation>
</comment>
<evidence type="ECO:0000256" key="5">
    <source>
        <dbReference type="ARBA" id="ARBA00023136"/>
    </source>
</evidence>
<dbReference type="InterPro" id="IPR013946">
    <property type="entry name" value="NCA2-like"/>
</dbReference>
<keyword evidence="3 6" id="KW-1133">Transmembrane helix</keyword>
<dbReference type="GO" id="GO:0005741">
    <property type="term" value="C:mitochondrial outer membrane"/>
    <property type="evidence" value="ECO:0007669"/>
    <property type="project" value="TreeGrafter"/>
</dbReference>
<evidence type="ECO:0000256" key="1">
    <source>
        <dbReference type="ARBA" id="ARBA00004225"/>
    </source>
</evidence>
<dbReference type="Pfam" id="PF08637">
    <property type="entry name" value="NCA2"/>
    <property type="match status" value="1"/>
</dbReference>
<evidence type="ECO:0000256" key="4">
    <source>
        <dbReference type="ARBA" id="ARBA00023128"/>
    </source>
</evidence>
<name>A0A1G4KJ68_9SACH</name>
<feature type="transmembrane region" description="Helical" evidence="6">
    <location>
        <begin position="484"/>
        <end position="506"/>
    </location>
</feature>
<dbReference type="PANTHER" id="PTHR28234">
    <property type="entry name" value="NUCLEAR CONTROL OF ATPASE PROTEIN 2"/>
    <property type="match status" value="1"/>
</dbReference>
<evidence type="ECO:0000256" key="6">
    <source>
        <dbReference type="SAM" id="Phobius"/>
    </source>
</evidence>
<keyword evidence="2 6" id="KW-0812">Transmembrane</keyword>
<dbReference type="Proteomes" id="UP000191144">
    <property type="component" value="Chromosome H"/>
</dbReference>
<sequence>MIIDQYVLGAFEEIDKTLEIALRQSSLTHQRQSQPSNRAYLKKLQDQLWLVQNEVTLLKAGLTQGKRQHRVSFPVLENVLHKLQQQEEDVLRDFVAVSGDVENSVRSAIDQYVSVCLYYSVVQKSLKELPLVSDTAIYYGDVHDATRWSLLYALQVLPNRLVRILRRSVQNDKKYISRAHLARDLKALGHGWYDYLLRKADRMVMIQNFQLVGLPNDAKKVARSIFALPLAAVRQEVDANRVAAEELFDGTTRKLGSLLGQFPNTHDFEERTRLLASFFDHNARESSPNGAEKVLLDLVSKMTVPSPMKYVEKPGCWTRYWPSIFAVLTYGPGSAIAIWQSRYKIVQFCQENIVDFCAGLVQNWIWVPLQQVWSTVRHDEKNSTLAIASKGSLDSEFSSLTRMVVQLVAENSDQPVDTTNLAAQVETGNLTEFMQIYEHQLHHPIKNIMTGKLVRSLLIQLQKTKVDGSLALSGIDQLLQSQQLVFGVVAMSPAVLILYVLWTCAYRLTRLGRLWSNAAQLKYKLSSSLNNIERLLNYNHHDVNVTDKDLNTGLLALEVVSARQCGDRLIPKNRRSEWIRDVGELVDTNLGHAARLNVMNRIYHVYGRFLT</sequence>
<evidence type="ECO:0000256" key="2">
    <source>
        <dbReference type="ARBA" id="ARBA00022692"/>
    </source>
</evidence>
<dbReference type="EMBL" id="LT598480">
    <property type="protein sequence ID" value="SCV04530.1"/>
    <property type="molecule type" value="Genomic_DNA"/>
</dbReference>
<gene>
    <name evidence="7" type="ORF">LAME_0H19174G</name>
</gene>
<accession>A0A1G4KJ68</accession>
<reference evidence="8" key="1">
    <citation type="submission" date="2016-03" db="EMBL/GenBank/DDBJ databases">
        <authorList>
            <person name="Devillers Hugo."/>
        </authorList>
    </citation>
    <scope>NUCLEOTIDE SEQUENCE [LARGE SCALE GENOMIC DNA]</scope>
</reference>
<dbReference type="OrthoDB" id="413313at2759"/>
<keyword evidence="4" id="KW-0496">Mitochondrion</keyword>
<evidence type="ECO:0000313" key="8">
    <source>
        <dbReference type="Proteomes" id="UP000191144"/>
    </source>
</evidence>